<evidence type="ECO:0000256" key="6">
    <source>
        <dbReference type="RuleBase" id="RU000414"/>
    </source>
</evidence>
<dbReference type="Pfam" id="PF02777">
    <property type="entry name" value="Sod_Fe_C"/>
    <property type="match status" value="1"/>
</dbReference>
<evidence type="ECO:0000313" key="10">
    <source>
        <dbReference type="Proteomes" id="UP000030902"/>
    </source>
</evidence>
<comment type="similarity">
    <text evidence="1 6">Belongs to the iron/manganese superoxide dismutase family.</text>
</comment>
<reference evidence="9 10" key="1">
    <citation type="journal article" date="2015" name="Proc. Natl. Acad. Sci. U.S.A.">
        <title>Cultivation of a human-associated TM7 phylotype reveals a reduced genome and epibiotic parasitic lifestyle.</title>
        <authorList>
            <person name="He X."/>
            <person name="McLean J.S."/>
            <person name="Edlund A."/>
            <person name="Yooseph S."/>
            <person name="Hall A.P."/>
            <person name="Liu S.Y."/>
            <person name="Dorrestein P.C."/>
            <person name="Esquenazi E."/>
            <person name="Hunter R.C."/>
            <person name="Cheng G."/>
            <person name="Nelson K.E."/>
            <person name="Lux R."/>
            <person name="Shi W."/>
        </authorList>
    </citation>
    <scope>NUCLEOTIDE SEQUENCE [LARGE SCALE GENOMIC DNA]</scope>
    <source>
        <strain evidence="9 10">TM7x</strain>
    </source>
</reference>
<dbReference type="PANTHER" id="PTHR43595">
    <property type="entry name" value="37S RIBOSOMAL PROTEIN S26, MITOCHONDRIAL"/>
    <property type="match status" value="1"/>
</dbReference>
<organism evidence="9 10">
    <name type="scientific">Candidatus Nanosynbacter lyticus</name>
    <dbReference type="NCBI Taxonomy" id="2093824"/>
    <lineage>
        <taxon>Bacteria</taxon>
        <taxon>Candidatus Saccharimonadota</taxon>
        <taxon>Candidatus Saccharimonadia</taxon>
        <taxon>Candidatus Nanosynbacterales</taxon>
        <taxon>Candidatus Nanosynbacteraceae</taxon>
        <taxon>Candidatus Nanosynbacter</taxon>
    </lineage>
</organism>
<evidence type="ECO:0000256" key="2">
    <source>
        <dbReference type="ARBA" id="ARBA00012682"/>
    </source>
</evidence>
<dbReference type="InterPro" id="IPR019832">
    <property type="entry name" value="Mn/Fe_SOD_C"/>
</dbReference>
<feature type="domain" description="Manganese/iron superoxide dismutase C-terminal" evidence="8">
    <location>
        <begin position="114"/>
        <end position="212"/>
    </location>
</feature>
<proteinExistence type="inferred from homology"/>
<dbReference type="KEGG" id="sox:TM7x_03220"/>
<dbReference type="EMBL" id="CP007496">
    <property type="protein sequence ID" value="AJA06615.1"/>
    <property type="molecule type" value="Genomic_DNA"/>
</dbReference>
<dbReference type="GO" id="GO:0005737">
    <property type="term" value="C:cytoplasm"/>
    <property type="evidence" value="ECO:0007669"/>
    <property type="project" value="TreeGrafter"/>
</dbReference>
<dbReference type="InterPro" id="IPR019833">
    <property type="entry name" value="Mn/Fe_SOD_BS"/>
</dbReference>
<dbReference type="PIRSF" id="PIRSF000349">
    <property type="entry name" value="SODismutase"/>
    <property type="match status" value="1"/>
</dbReference>
<dbReference type="InterPro" id="IPR001189">
    <property type="entry name" value="Mn/Fe_SOD"/>
</dbReference>
<evidence type="ECO:0000313" key="9">
    <source>
        <dbReference type="EMBL" id="AJA06615.1"/>
    </source>
</evidence>
<dbReference type="GO" id="GO:0046872">
    <property type="term" value="F:metal ion binding"/>
    <property type="evidence" value="ECO:0007669"/>
    <property type="project" value="UniProtKB-KW"/>
</dbReference>
<dbReference type="InterPro" id="IPR019831">
    <property type="entry name" value="Mn/Fe_SOD_N"/>
</dbReference>
<dbReference type="Proteomes" id="UP000030902">
    <property type="component" value="Chromosome"/>
</dbReference>
<dbReference type="AlphaFoldDB" id="A0A6S4GQK2"/>
<evidence type="ECO:0000256" key="3">
    <source>
        <dbReference type="ARBA" id="ARBA00022723"/>
    </source>
</evidence>
<dbReference type="PRINTS" id="PR01703">
    <property type="entry name" value="MNSODISMTASE"/>
</dbReference>
<protein>
    <recommendedName>
        <fullName evidence="2 6">Superoxide dismutase</fullName>
        <ecNumber evidence="2 6">1.15.1.1</ecNumber>
    </recommendedName>
</protein>
<keyword evidence="3 5" id="KW-0479">Metal-binding</keyword>
<comment type="catalytic activity">
    <reaction evidence="6">
        <text>2 superoxide + 2 H(+) = H2O2 + O2</text>
        <dbReference type="Rhea" id="RHEA:20696"/>
        <dbReference type="ChEBI" id="CHEBI:15378"/>
        <dbReference type="ChEBI" id="CHEBI:15379"/>
        <dbReference type="ChEBI" id="CHEBI:16240"/>
        <dbReference type="ChEBI" id="CHEBI:18421"/>
        <dbReference type="EC" id="1.15.1.1"/>
    </reaction>
</comment>
<evidence type="ECO:0000256" key="1">
    <source>
        <dbReference type="ARBA" id="ARBA00008714"/>
    </source>
</evidence>
<dbReference type="Gene3D" id="1.10.287.990">
    <property type="entry name" value="Fe,Mn superoxide dismutase (SOD) domain"/>
    <property type="match status" value="1"/>
</dbReference>
<comment type="function">
    <text evidence="6">Destroys radicals which are normally produced within the cells and which are toxic to biological systems.</text>
</comment>
<dbReference type="SUPFAM" id="SSF54719">
    <property type="entry name" value="Fe,Mn superoxide dismutase (SOD), C-terminal domain"/>
    <property type="match status" value="1"/>
</dbReference>
<evidence type="ECO:0000259" key="8">
    <source>
        <dbReference type="Pfam" id="PF02777"/>
    </source>
</evidence>
<name>A0A6S4GQK2_9BACT</name>
<dbReference type="RefSeq" id="WP_039327777.1">
    <property type="nucleotide sequence ID" value="NZ_CP007496.1"/>
</dbReference>
<dbReference type="Gene3D" id="3.55.40.20">
    <property type="entry name" value="Iron/manganese superoxide dismutase, C-terminal domain"/>
    <property type="match status" value="1"/>
</dbReference>
<dbReference type="InterPro" id="IPR036314">
    <property type="entry name" value="SOD_C_sf"/>
</dbReference>
<accession>A0A6S4GQK2</accession>
<dbReference type="SUPFAM" id="SSF46609">
    <property type="entry name" value="Fe,Mn superoxide dismutase (SOD), N-terminal domain"/>
    <property type="match status" value="1"/>
</dbReference>
<feature type="binding site" evidence="5">
    <location>
        <position position="181"/>
    </location>
    <ligand>
        <name>Mn(2+)</name>
        <dbReference type="ChEBI" id="CHEBI:29035"/>
    </ligand>
</feature>
<feature type="binding site" evidence="5">
    <location>
        <position position="26"/>
    </location>
    <ligand>
        <name>Mn(2+)</name>
        <dbReference type="ChEBI" id="CHEBI:29035"/>
    </ligand>
</feature>
<gene>
    <name evidence="9" type="ORF">TM7x_03220</name>
</gene>
<dbReference type="Pfam" id="PF00081">
    <property type="entry name" value="Sod_Fe_N"/>
    <property type="match status" value="1"/>
</dbReference>
<sequence>MFTLPSLPYDYDALEPAIDDETMRIHHTMHHQTYIANLNAAIESLQFKQPEFYNNLHTVYNERGERAALEWILTDAAATLKDSTTIIINNAGGHLNHSLFWQYMRPVETNNQPNKTVAATLAKHFGSVKAFQEAFTKAATGHFGSGWAWLVRDDSGVLSIMSTANQDNPITHGLVPLLGLDVWEHAYYLRYQNRRAEYVDVWWSVVDWNRLADTITT</sequence>
<evidence type="ECO:0000256" key="5">
    <source>
        <dbReference type="PIRSR" id="PIRSR000349-1"/>
    </source>
</evidence>
<keyword evidence="10" id="KW-1185">Reference proteome</keyword>
<feature type="binding site" evidence="5">
    <location>
        <position position="97"/>
    </location>
    <ligand>
        <name>Mn(2+)</name>
        <dbReference type="ChEBI" id="CHEBI:29035"/>
    </ligand>
</feature>
<dbReference type="InterPro" id="IPR036324">
    <property type="entry name" value="Mn/Fe_SOD_N_sf"/>
</dbReference>
<evidence type="ECO:0000256" key="4">
    <source>
        <dbReference type="ARBA" id="ARBA00023002"/>
    </source>
</evidence>
<dbReference type="EC" id="1.15.1.1" evidence="2 6"/>
<dbReference type="GO" id="GO:0004784">
    <property type="term" value="F:superoxide dismutase activity"/>
    <property type="evidence" value="ECO:0007669"/>
    <property type="project" value="UniProtKB-EC"/>
</dbReference>
<dbReference type="PANTHER" id="PTHR43595:SF2">
    <property type="entry name" value="SMALL RIBOSOMAL SUBUNIT PROTEIN MS42"/>
    <property type="match status" value="1"/>
</dbReference>
<feature type="domain" description="Manganese/iron superoxide dismutase N-terminal" evidence="7">
    <location>
        <begin position="2"/>
        <end position="104"/>
    </location>
</feature>
<feature type="binding site" evidence="5">
    <location>
        <position position="185"/>
    </location>
    <ligand>
        <name>Mn(2+)</name>
        <dbReference type="ChEBI" id="CHEBI:29035"/>
    </ligand>
</feature>
<dbReference type="FunFam" id="3.55.40.20:FF:000004">
    <property type="entry name" value="Superoxide dismutase [Fe]"/>
    <property type="match status" value="1"/>
</dbReference>
<evidence type="ECO:0000259" key="7">
    <source>
        <dbReference type="Pfam" id="PF00081"/>
    </source>
</evidence>
<keyword evidence="4 6" id="KW-0560">Oxidoreductase</keyword>
<dbReference type="PROSITE" id="PS00088">
    <property type="entry name" value="SOD_MN"/>
    <property type="match status" value="1"/>
</dbReference>